<dbReference type="GO" id="GO:0009252">
    <property type="term" value="P:peptidoglycan biosynthetic process"/>
    <property type="evidence" value="ECO:0007669"/>
    <property type="project" value="TreeGrafter"/>
</dbReference>
<feature type="modified residue" description="N6-(pyridoxal phosphate)lysine" evidence="4 5">
    <location>
        <position position="41"/>
    </location>
</feature>
<evidence type="ECO:0000256" key="5">
    <source>
        <dbReference type="PIRSR" id="PIRSR600821-50"/>
    </source>
</evidence>
<name>C7NEX7_KYTSD</name>
<dbReference type="GO" id="GO:0030632">
    <property type="term" value="P:D-alanine biosynthetic process"/>
    <property type="evidence" value="ECO:0007669"/>
    <property type="project" value="UniProtKB-UniRule"/>
</dbReference>
<evidence type="ECO:0000259" key="7">
    <source>
        <dbReference type="SMART" id="SM01005"/>
    </source>
</evidence>
<keyword evidence="2 4" id="KW-0663">Pyridoxal phosphate</keyword>
<dbReference type="RefSeq" id="WP_012802216.1">
    <property type="nucleotide sequence ID" value="NC_013169.1"/>
</dbReference>
<dbReference type="AlphaFoldDB" id="C7NEX7"/>
<dbReference type="EC" id="5.1.1.1" evidence="4"/>
<dbReference type="CDD" id="cd00430">
    <property type="entry name" value="PLPDE_III_AR"/>
    <property type="match status" value="1"/>
</dbReference>
<comment type="cofactor">
    <cofactor evidence="1 4 5">
        <name>pyridoxal 5'-phosphate</name>
        <dbReference type="ChEBI" id="CHEBI:597326"/>
    </cofactor>
</comment>
<evidence type="ECO:0000313" key="9">
    <source>
        <dbReference type="Proteomes" id="UP000006666"/>
    </source>
</evidence>
<dbReference type="HAMAP" id="MF_01201">
    <property type="entry name" value="Ala_racemase"/>
    <property type="match status" value="1"/>
</dbReference>
<evidence type="ECO:0000256" key="6">
    <source>
        <dbReference type="PIRSR" id="PIRSR600821-52"/>
    </source>
</evidence>
<accession>C7NEX7</accession>
<protein>
    <recommendedName>
        <fullName evidence="4">Alanine racemase</fullName>
        <ecNumber evidence="4">5.1.1.1</ecNumber>
    </recommendedName>
</protein>
<feature type="binding site" evidence="4 6">
    <location>
        <position position="139"/>
    </location>
    <ligand>
        <name>substrate</name>
    </ligand>
</feature>
<dbReference type="InterPro" id="IPR000821">
    <property type="entry name" value="Ala_racemase"/>
</dbReference>
<evidence type="ECO:0000256" key="3">
    <source>
        <dbReference type="ARBA" id="ARBA00023235"/>
    </source>
</evidence>
<dbReference type="GO" id="GO:0005829">
    <property type="term" value="C:cytosol"/>
    <property type="evidence" value="ECO:0007669"/>
    <property type="project" value="TreeGrafter"/>
</dbReference>
<comment type="pathway">
    <text evidence="4">Amino-acid biosynthesis; D-alanine biosynthesis; D-alanine from L-alanine: step 1/1.</text>
</comment>
<dbReference type="STRING" id="478801.Ksed_07450"/>
<dbReference type="PANTHER" id="PTHR30511:SF0">
    <property type="entry name" value="ALANINE RACEMASE, CATABOLIC-RELATED"/>
    <property type="match status" value="1"/>
</dbReference>
<comment type="catalytic activity">
    <reaction evidence="4">
        <text>L-alanine = D-alanine</text>
        <dbReference type="Rhea" id="RHEA:20249"/>
        <dbReference type="ChEBI" id="CHEBI:57416"/>
        <dbReference type="ChEBI" id="CHEBI:57972"/>
        <dbReference type="EC" id="5.1.1.1"/>
    </reaction>
</comment>
<reference evidence="8 9" key="1">
    <citation type="journal article" date="2009" name="Stand. Genomic Sci.">
        <title>Complete genome sequence of Kytococcus sedentarius type strain (541).</title>
        <authorList>
            <person name="Sims D."/>
            <person name="Brettin T."/>
            <person name="Detter J.C."/>
            <person name="Han C."/>
            <person name="Lapidus A."/>
            <person name="Copeland A."/>
            <person name="Glavina Del Rio T."/>
            <person name="Nolan M."/>
            <person name="Chen F."/>
            <person name="Lucas S."/>
            <person name="Tice H."/>
            <person name="Cheng J.F."/>
            <person name="Bruce D."/>
            <person name="Goodwin L."/>
            <person name="Pitluck S."/>
            <person name="Ovchinnikova G."/>
            <person name="Pati A."/>
            <person name="Ivanova N."/>
            <person name="Mavrommatis K."/>
            <person name="Chen A."/>
            <person name="Palaniappan K."/>
            <person name="D'haeseleer P."/>
            <person name="Chain P."/>
            <person name="Bristow J."/>
            <person name="Eisen J.A."/>
            <person name="Markowitz V."/>
            <person name="Hugenholtz P."/>
            <person name="Schneider S."/>
            <person name="Goker M."/>
            <person name="Pukall R."/>
            <person name="Kyrpides N.C."/>
            <person name="Klenk H.P."/>
        </authorList>
    </citation>
    <scope>NUCLEOTIDE SEQUENCE [LARGE SCALE GENOMIC DNA]</scope>
    <source>
        <strain evidence="9">ATCC 14392 / DSM 20547 / JCM 11482 / CCUG 33030 / NBRC 15357 / NCTC 11040 / CCM 314 / 541</strain>
    </source>
</reference>
<feature type="active site" description="Proton acceptor; specific for D-alanine" evidence="4">
    <location>
        <position position="41"/>
    </location>
</feature>
<dbReference type="KEGG" id="kse:Ksed_07450"/>
<comment type="similarity">
    <text evidence="4">Belongs to the alanine racemase family.</text>
</comment>
<dbReference type="HOGENOM" id="CLU_028393_0_0_11"/>
<dbReference type="Pfam" id="PF00842">
    <property type="entry name" value="Ala_racemase_C"/>
    <property type="match status" value="1"/>
</dbReference>
<feature type="binding site" evidence="4 6">
    <location>
        <position position="325"/>
    </location>
    <ligand>
        <name>substrate</name>
    </ligand>
</feature>
<dbReference type="SUPFAM" id="SSF51419">
    <property type="entry name" value="PLP-binding barrel"/>
    <property type="match status" value="1"/>
</dbReference>
<dbReference type="PANTHER" id="PTHR30511">
    <property type="entry name" value="ALANINE RACEMASE"/>
    <property type="match status" value="1"/>
</dbReference>
<dbReference type="InterPro" id="IPR001608">
    <property type="entry name" value="Ala_racemase_N"/>
</dbReference>
<dbReference type="FunFam" id="3.20.20.10:FF:000002">
    <property type="entry name" value="Alanine racemase"/>
    <property type="match status" value="1"/>
</dbReference>
<dbReference type="SUPFAM" id="SSF50621">
    <property type="entry name" value="Alanine racemase C-terminal domain-like"/>
    <property type="match status" value="1"/>
</dbReference>
<dbReference type="SMART" id="SM01005">
    <property type="entry name" value="Ala_racemase_C"/>
    <property type="match status" value="1"/>
</dbReference>
<dbReference type="Pfam" id="PF01168">
    <property type="entry name" value="Ala_racemase_N"/>
    <property type="match status" value="1"/>
</dbReference>
<organism evidence="8 9">
    <name type="scientific">Kytococcus sedentarius (strain ATCC 14392 / DSM 20547 / JCM 11482 / CCUG 33030 / NBRC 15357 / NCTC 11040 / CCM 314 / 541)</name>
    <name type="common">Micrococcus sedentarius</name>
    <dbReference type="NCBI Taxonomy" id="478801"/>
    <lineage>
        <taxon>Bacteria</taxon>
        <taxon>Bacillati</taxon>
        <taxon>Actinomycetota</taxon>
        <taxon>Actinomycetes</taxon>
        <taxon>Micrococcales</taxon>
        <taxon>Kytococcaceae</taxon>
        <taxon>Kytococcus</taxon>
    </lineage>
</organism>
<dbReference type="NCBIfam" id="TIGR00492">
    <property type="entry name" value="alr"/>
    <property type="match status" value="1"/>
</dbReference>
<proteinExistence type="inferred from homology"/>
<dbReference type="InterPro" id="IPR029066">
    <property type="entry name" value="PLP-binding_barrel"/>
</dbReference>
<evidence type="ECO:0000256" key="1">
    <source>
        <dbReference type="ARBA" id="ARBA00001933"/>
    </source>
</evidence>
<feature type="domain" description="Alanine racemase C-terminal" evidence="7">
    <location>
        <begin position="252"/>
        <end position="388"/>
    </location>
</feature>
<evidence type="ECO:0000313" key="8">
    <source>
        <dbReference type="EMBL" id="ACV05801.1"/>
    </source>
</evidence>
<dbReference type="EMBL" id="CP001686">
    <property type="protein sequence ID" value="ACV05801.1"/>
    <property type="molecule type" value="Genomic_DNA"/>
</dbReference>
<evidence type="ECO:0000256" key="4">
    <source>
        <dbReference type="HAMAP-Rule" id="MF_01201"/>
    </source>
</evidence>
<dbReference type="eggNOG" id="COG0787">
    <property type="taxonomic scope" value="Bacteria"/>
</dbReference>
<feature type="active site" description="Proton acceptor; specific for L-alanine" evidence="4">
    <location>
        <position position="273"/>
    </location>
</feature>
<dbReference type="Proteomes" id="UP000006666">
    <property type="component" value="Chromosome"/>
</dbReference>
<dbReference type="InterPro" id="IPR009006">
    <property type="entry name" value="Ala_racemase/Decarboxylase_C"/>
</dbReference>
<dbReference type="UniPathway" id="UPA00042">
    <property type="reaction ID" value="UER00497"/>
</dbReference>
<dbReference type="GO" id="GO:0008784">
    <property type="term" value="F:alanine racemase activity"/>
    <property type="evidence" value="ECO:0007669"/>
    <property type="project" value="UniProtKB-UniRule"/>
</dbReference>
<keyword evidence="9" id="KW-1185">Reference proteome</keyword>
<dbReference type="Gene3D" id="3.20.20.10">
    <property type="entry name" value="Alanine racemase"/>
    <property type="match status" value="1"/>
</dbReference>
<dbReference type="Gene3D" id="2.40.37.10">
    <property type="entry name" value="Lyase, Ornithine Decarboxylase, Chain A, domain 1"/>
    <property type="match status" value="1"/>
</dbReference>
<dbReference type="InterPro" id="IPR011079">
    <property type="entry name" value="Ala_racemase_C"/>
</dbReference>
<dbReference type="PRINTS" id="PR00992">
    <property type="entry name" value="ALARACEMASE"/>
</dbReference>
<gene>
    <name evidence="8" type="ordered locus">Ksed_07450</name>
</gene>
<keyword evidence="3 4" id="KW-0413">Isomerase</keyword>
<comment type="function">
    <text evidence="4">Catalyzes the interconversion of L-alanine and D-alanine. May also act on other amino acids.</text>
</comment>
<sequence length="391" mass="40882">MGREHSAGPAYRAIVDATAIRDNLRRCVQWAGGADVMGVVKAGGYGHGALAAARAALAGGATLIGVAQPTEAVALRRAGIASEVLAWLLTPQADLDEAVAHDITLGVSAPWALDAVRDAARRAGRPVRVHLELDTGMSRGGLAPSDWPDLFARARQAEREGSLTVQGVFSHLACADDPGHPATDHQRDAFERGLAAAVRAGLDPRWRHLANSAATLTRPDLAYDLVRPGLVSYGLSPIPDLRTSQDLGVRPAMTLVARLSAVRRVPAGTGVSYSHTHVTPTERWLGVVPLGYGDGVPRGLSGRGRVRVTGSGGAVDAPFAGRVCMDQFVVDLGPVEGDRPPAEAGDEVVLFGDGADGGPTAQDWATAMDTISYEIVTRVGPRVPREVVGQE</sequence>
<evidence type="ECO:0000256" key="2">
    <source>
        <dbReference type="ARBA" id="ARBA00022898"/>
    </source>
</evidence>
<dbReference type="GO" id="GO:0030170">
    <property type="term" value="F:pyridoxal phosphate binding"/>
    <property type="evidence" value="ECO:0007669"/>
    <property type="project" value="UniProtKB-UniRule"/>
</dbReference>